<dbReference type="Proteomes" id="UP000319829">
    <property type="component" value="Unassembled WGS sequence"/>
</dbReference>
<dbReference type="PANTHER" id="PTHR14239">
    <property type="entry name" value="DUDULIN-RELATED"/>
    <property type="match status" value="1"/>
</dbReference>
<protein>
    <submittedName>
        <fullName evidence="4">Transmembrane reductase oxidoreductase</fullName>
    </submittedName>
</protein>
<gene>
    <name evidence="3" type="ORF">E6K74_04075</name>
    <name evidence="4" type="ORF">E6K77_09795</name>
</gene>
<dbReference type="InterPro" id="IPR028939">
    <property type="entry name" value="P5C_Rdtase_cat_N"/>
</dbReference>
<dbReference type="AlphaFoldDB" id="A0A538TDK1"/>
<name>A0A538TDK1_UNCEI</name>
<accession>A0A538TDK1</accession>
<evidence type="ECO:0000313" key="4">
    <source>
        <dbReference type="EMBL" id="TMQ61634.1"/>
    </source>
</evidence>
<dbReference type="Pfam" id="PF03807">
    <property type="entry name" value="F420_oxidored"/>
    <property type="match status" value="1"/>
</dbReference>
<keyword evidence="1" id="KW-0560">Oxidoreductase</keyword>
<dbReference type="Proteomes" id="UP000317366">
    <property type="component" value="Unassembled WGS sequence"/>
</dbReference>
<dbReference type="EMBL" id="VBOU01000042">
    <property type="protein sequence ID" value="TMQ55116.1"/>
    <property type="molecule type" value="Genomic_DNA"/>
</dbReference>
<dbReference type="Gene3D" id="3.40.50.720">
    <property type="entry name" value="NAD(P)-binding Rossmann-like Domain"/>
    <property type="match status" value="1"/>
</dbReference>
<keyword evidence="4" id="KW-0472">Membrane</keyword>
<comment type="caution">
    <text evidence="4">The sequence shown here is derived from an EMBL/GenBank/DDBJ whole genome shotgun (WGS) entry which is preliminary data.</text>
</comment>
<feature type="domain" description="Pyrroline-5-carboxylate reductase catalytic N-terminal" evidence="2">
    <location>
        <begin position="2"/>
        <end position="91"/>
    </location>
</feature>
<evidence type="ECO:0000259" key="2">
    <source>
        <dbReference type="Pfam" id="PF03807"/>
    </source>
</evidence>
<sequence length="214" mass="22987">MRVGILGSGLMGGKLGTIFARAGHEVVFSYARSTQKLKKLSREAQGNARAGTPDEAARGADAVLLAVHWSRVDDVLKQAGDLSGKVIVTCSLPMNAEDTKLVVADTSSGAEELSKKVPRAQVVSAFGTVPSEVLFQVFEAKRKAKRPSLLYCGDDEGAKEVAARLIRDAGFEPEDAGPLRIARYMEPFTLLIAQLAYEGTGGPELAYRFERFAK</sequence>
<dbReference type="InterPro" id="IPR036291">
    <property type="entry name" value="NAD(P)-bd_dom_sf"/>
</dbReference>
<evidence type="ECO:0000256" key="1">
    <source>
        <dbReference type="ARBA" id="ARBA00023002"/>
    </source>
</evidence>
<dbReference type="SUPFAM" id="SSF51735">
    <property type="entry name" value="NAD(P)-binding Rossmann-fold domains"/>
    <property type="match status" value="1"/>
</dbReference>
<dbReference type="PANTHER" id="PTHR14239:SF10">
    <property type="entry name" value="REDUCTASE"/>
    <property type="match status" value="1"/>
</dbReference>
<proteinExistence type="predicted"/>
<evidence type="ECO:0000313" key="3">
    <source>
        <dbReference type="EMBL" id="TMQ55116.1"/>
    </source>
</evidence>
<evidence type="ECO:0000313" key="6">
    <source>
        <dbReference type="Proteomes" id="UP000319829"/>
    </source>
</evidence>
<dbReference type="GO" id="GO:0016491">
    <property type="term" value="F:oxidoreductase activity"/>
    <property type="evidence" value="ECO:0007669"/>
    <property type="project" value="UniProtKB-KW"/>
</dbReference>
<organism evidence="4 5">
    <name type="scientific">Eiseniibacteriota bacterium</name>
    <dbReference type="NCBI Taxonomy" id="2212470"/>
    <lineage>
        <taxon>Bacteria</taxon>
        <taxon>Candidatus Eiseniibacteriota</taxon>
    </lineage>
</organism>
<dbReference type="EMBL" id="VBOX01000095">
    <property type="protein sequence ID" value="TMQ61634.1"/>
    <property type="molecule type" value="Genomic_DNA"/>
</dbReference>
<keyword evidence="4" id="KW-0812">Transmembrane</keyword>
<evidence type="ECO:0000313" key="5">
    <source>
        <dbReference type="Proteomes" id="UP000317366"/>
    </source>
</evidence>
<reference evidence="5 6" key="1">
    <citation type="journal article" date="2019" name="Nat. Microbiol.">
        <title>Mediterranean grassland soil C-N compound turnover is dependent on rainfall and depth, and is mediated by genomically divergent microorganisms.</title>
        <authorList>
            <person name="Diamond S."/>
            <person name="Andeer P.F."/>
            <person name="Li Z."/>
            <person name="Crits-Christoph A."/>
            <person name="Burstein D."/>
            <person name="Anantharaman K."/>
            <person name="Lane K.R."/>
            <person name="Thomas B.C."/>
            <person name="Pan C."/>
            <person name="Northen T.R."/>
            <person name="Banfield J.F."/>
        </authorList>
    </citation>
    <scope>NUCLEOTIDE SEQUENCE [LARGE SCALE GENOMIC DNA]</scope>
    <source>
        <strain evidence="3">WS_4</strain>
        <strain evidence="4">WS_7</strain>
    </source>
</reference>
<dbReference type="InterPro" id="IPR051267">
    <property type="entry name" value="STEAP_metalloreductase"/>
</dbReference>